<dbReference type="PANTHER" id="PTHR44591:SF21">
    <property type="entry name" value="TWO-COMPONENT RESPONSE REGULATOR"/>
    <property type="match status" value="1"/>
</dbReference>
<dbReference type="EnsemblBacteria" id="CAK03312">
    <property type="protein sequence ID" value="CAK03312"/>
    <property type="gene ID" value="pRL110359"/>
</dbReference>
<dbReference type="SUPFAM" id="SSF52172">
    <property type="entry name" value="CheY-like"/>
    <property type="match status" value="1"/>
</dbReference>
<evidence type="ECO:0000313" key="4">
    <source>
        <dbReference type="EMBL" id="CAK03312.1"/>
    </source>
</evidence>
<dbReference type="InterPro" id="IPR001789">
    <property type="entry name" value="Sig_transdc_resp-reg_receiver"/>
</dbReference>
<keyword evidence="5" id="KW-1185">Reference proteome</keyword>
<dbReference type="InterPro" id="IPR011006">
    <property type="entry name" value="CheY-like_superfamily"/>
</dbReference>
<dbReference type="SMART" id="SM00448">
    <property type="entry name" value="REC"/>
    <property type="match status" value="1"/>
</dbReference>
<feature type="domain" description="Response regulatory" evidence="3">
    <location>
        <begin position="7"/>
        <end position="120"/>
    </location>
</feature>
<dbReference type="PROSITE" id="PS50110">
    <property type="entry name" value="RESPONSE_REGULATORY"/>
    <property type="match status" value="1"/>
</dbReference>
<evidence type="ECO:0000256" key="1">
    <source>
        <dbReference type="ARBA" id="ARBA00022553"/>
    </source>
</evidence>
<accession>Q1M627</accession>
<proteinExistence type="predicted"/>
<dbReference type="KEGG" id="rle:pRL110359"/>
<dbReference type="Proteomes" id="UP000006575">
    <property type="component" value="Plasmid pRL11"/>
</dbReference>
<reference evidence="4 5" key="1">
    <citation type="journal article" date="2006" name="Genome Biol.">
        <title>The genome of Rhizobium leguminosarum has recognizable core and accessory components.</title>
        <authorList>
            <person name="Young J.W."/>
            <person name="Crossman L.C."/>
            <person name="Johnston A.W.B."/>
            <person name="Thomson N.R."/>
            <person name="Ghazoui Z.F."/>
            <person name="Hull K.H."/>
            <person name="Wexler M."/>
            <person name="Curson A.R.J."/>
            <person name="Todd J.D."/>
            <person name="Poole P.S."/>
            <person name="Mauchline T.H."/>
            <person name="East A.K."/>
            <person name="Quail M.A."/>
            <person name="Churcher C."/>
            <person name="Arrowsmith C."/>
            <person name="Cherevach A."/>
            <person name="Chillingworth T."/>
            <person name="Clarke K."/>
            <person name="Cronin A."/>
            <person name="Davis P."/>
            <person name="Fraser A."/>
            <person name="Hance Z."/>
            <person name="Hauser H."/>
            <person name="Jagels K."/>
            <person name="Moule S."/>
            <person name="Mungall K."/>
            <person name="Norbertczak H."/>
            <person name="Rabbinowitsch E."/>
            <person name="Sanders M."/>
            <person name="Simmonds M."/>
            <person name="Whitehead S."/>
            <person name="Parkhill J."/>
        </authorList>
    </citation>
    <scope>NUCLEOTIDE SEQUENCE [LARGE SCALE GENOMIC DNA]</scope>
    <source>
        <strain evidence="5">DSM 114642 / LMG 32736 / 3841</strain>
    </source>
</reference>
<dbReference type="EMBL" id="AM236085">
    <property type="protein sequence ID" value="CAK03312.1"/>
    <property type="molecule type" value="Genomic_DNA"/>
</dbReference>
<keyword evidence="4" id="KW-0614">Plasmid</keyword>
<dbReference type="Pfam" id="PF00072">
    <property type="entry name" value="Response_reg"/>
    <property type="match status" value="1"/>
</dbReference>
<evidence type="ECO:0000256" key="2">
    <source>
        <dbReference type="PROSITE-ProRule" id="PRU00169"/>
    </source>
</evidence>
<gene>
    <name evidence="4" type="ordered locus">pRL110359</name>
</gene>
<protein>
    <submittedName>
        <fullName evidence="4">Single domain response regulator two component transcriptional regulator</fullName>
    </submittedName>
</protein>
<dbReference type="InterPro" id="IPR050595">
    <property type="entry name" value="Bact_response_regulator"/>
</dbReference>
<dbReference type="Gene3D" id="3.40.50.2300">
    <property type="match status" value="1"/>
</dbReference>
<evidence type="ECO:0000313" key="5">
    <source>
        <dbReference type="Proteomes" id="UP000006575"/>
    </source>
</evidence>
<evidence type="ECO:0000259" key="3">
    <source>
        <dbReference type="PROSITE" id="PS50110"/>
    </source>
</evidence>
<dbReference type="GO" id="GO:0000160">
    <property type="term" value="P:phosphorelay signal transduction system"/>
    <property type="evidence" value="ECO:0007669"/>
    <property type="project" value="InterPro"/>
</dbReference>
<dbReference type="HOGENOM" id="CLU_000445_69_8_5"/>
<sequence length="132" mass="13919">MQKPSRIVLVVEDEPLIRLFLADALEDAGFAVLEAGSVLEAVGILGLRTDVDAIFTDVDMPGGLNGIDLARMVASVSPHIGIVVTSGRADIDRSDLPAKASFLPKPYNTIVAVATVENVIQHNNEAIARTAS</sequence>
<dbReference type="AlphaFoldDB" id="Q1M627"/>
<feature type="modified residue" description="4-aspartylphosphate" evidence="2">
    <location>
        <position position="57"/>
    </location>
</feature>
<dbReference type="PANTHER" id="PTHR44591">
    <property type="entry name" value="STRESS RESPONSE REGULATOR PROTEIN 1"/>
    <property type="match status" value="1"/>
</dbReference>
<organism evidence="4 5">
    <name type="scientific">Rhizobium johnstonii (strain DSM 114642 / LMG 32736 / 3841)</name>
    <name type="common">Rhizobium leguminosarum bv. viciae</name>
    <dbReference type="NCBI Taxonomy" id="216596"/>
    <lineage>
        <taxon>Bacteria</taxon>
        <taxon>Pseudomonadati</taxon>
        <taxon>Pseudomonadota</taxon>
        <taxon>Alphaproteobacteria</taxon>
        <taxon>Hyphomicrobiales</taxon>
        <taxon>Rhizobiaceae</taxon>
        <taxon>Rhizobium/Agrobacterium group</taxon>
        <taxon>Rhizobium</taxon>
        <taxon>Rhizobium johnstonii</taxon>
    </lineage>
</organism>
<name>Q1M627_RHIJ3</name>
<keyword evidence="1 2" id="KW-0597">Phosphoprotein</keyword>
<geneLocation type="plasmid" evidence="4 5">
    <name>pRL11</name>
</geneLocation>